<reference evidence="7 8" key="1">
    <citation type="journal article" date="2015" name="Nat. Commun.">
        <title>Lucilia cuprina genome unlocks parasitic fly biology to underpin future interventions.</title>
        <authorList>
            <person name="Anstead C.A."/>
            <person name="Korhonen P.K."/>
            <person name="Young N.D."/>
            <person name="Hall R.S."/>
            <person name="Jex A.R."/>
            <person name="Murali S.C."/>
            <person name="Hughes D.S."/>
            <person name="Lee S.F."/>
            <person name="Perry T."/>
            <person name="Stroehlein A.J."/>
            <person name="Ansell B.R."/>
            <person name="Breugelmans B."/>
            <person name="Hofmann A."/>
            <person name="Qu J."/>
            <person name="Dugan S."/>
            <person name="Lee S.L."/>
            <person name="Chao H."/>
            <person name="Dinh H."/>
            <person name="Han Y."/>
            <person name="Doddapaneni H.V."/>
            <person name="Worley K.C."/>
            <person name="Muzny D.M."/>
            <person name="Ioannidis P."/>
            <person name="Waterhouse R.M."/>
            <person name="Zdobnov E.M."/>
            <person name="James P.J."/>
            <person name="Bagnall N.H."/>
            <person name="Kotze A.C."/>
            <person name="Gibbs R.A."/>
            <person name="Richards S."/>
            <person name="Batterham P."/>
            <person name="Gasser R.B."/>
        </authorList>
    </citation>
    <scope>NUCLEOTIDE SEQUENCE [LARGE SCALE GENOMIC DNA]</scope>
    <source>
        <strain evidence="7 8">LS</strain>
        <tissue evidence="7">Full body</tissue>
    </source>
</reference>
<accession>A0A0L0CMT2</accession>
<dbReference type="InterPro" id="IPR013604">
    <property type="entry name" value="7TM_chemorcpt"/>
</dbReference>
<dbReference type="Pfam" id="PF08395">
    <property type="entry name" value="7tm_7"/>
    <property type="match status" value="2"/>
</dbReference>
<keyword evidence="6" id="KW-0675">Receptor</keyword>
<evidence type="ECO:0000256" key="1">
    <source>
        <dbReference type="ARBA" id="ARBA00004651"/>
    </source>
</evidence>
<feature type="transmembrane region" description="Helical" evidence="6">
    <location>
        <begin position="228"/>
        <end position="247"/>
    </location>
</feature>
<protein>
    <recommendedName>
        <fullName evidence="6">Gustatory receptor</fullName>
    </recommendedName>
</protein>
<dbReference type="GO" id="GO:0007165">
    <property type="term" value="P:signal transduction"/>
    <property type="evidence" value="ECO:0007669"/>
    <property type="project" value="UniProtKB-KW"/>
</dbReference>
<dbReference type="AlphaFoldDB" id="A0A0L0CMT2"/>
<feature type="transmembrane region" description="Helical" evidence="6">
    <location>
        <begin position="360"/>
        <end position="383"/>
    </location>
</feature>
<evidence type="ECO:0000313" key="7">
    <source>
        <dbReference type="EMBL" id="KNC33658.1"/>
    </source>
</evidence>
<name>A0A0L0CMT2_LUCCU</name>
<dbReference type="GO" id="GO:0050909">
    <property type="term" value="P:sensory perception of taste"/>
    <property type="evidence" value="ECO:0007669"/>
    <property type="project" value="InterPro"/>
</dbReference>
<dbReference type="EMBL" id="JRES01000171">
    <property type="protein sequence ID" value="KNC33658.1"/>
    <property type="molecule type" value="Genomic_DNA"/>
</dbReference>
<comment type="function">
    <text evidence="6">Gustatory receptor which mediates acceptance or avoidance behavior, depending on its substrates.</text>
</comment>
<comment type="similarity">
    <text evidence="6">Belongs to the insect chemoreceptor superfamily. Gustatory receptor (GR) family.</text>
</comment>
<evidence type="ECO:0000313" key="8">
    <source>
        <dbReference type="Proteomes" id="UP000037069"/>
    </source>
</evidence>
<evidence type="ECO:0000256" key="3">
    <source>
        <dbReference type="ARBA" id="ARBA00022692"/>
    </source>
</evidence>
<evidence type="ECO:0000256" key="4">
    <source>
        <dbReference type="ARBA" id="ARBA00022989"/>
    </source>
</evidence>
<keyword evidence="4 6" id="KW-1133">Transmembrane helix</keyword>
<gene>
    <name evidence="7" type="ORF">FF38_08780</name>
</gene>
<feature type="transmembrane region" description="Helical" evidence="6">
    <location>
        <begin position="435"/>
        <end position="455"/>
    </location>
</feature>
<feature type="transmembrane region" description="Helical" evidence="6">
    <location>
        <begin position="166"/>
        <end position="186"/>
    </location>
</feature>
<comment type="subcellular location">
    <subcellularLocation>
        <location evidence="1 6">Cell membrane</location>
        <topology evidence="1 6">Multi-pass membrane protein</topology>
    </subcellularLocation>
</comment>
<evidence type="ECO:0000256" key="6">
    <source>
        <dbReference type="RuleBase" id="RU363108"/>
    </source>
</evidence>
<evidence type="ECO:0000256" key="2">
    <source>
        <dbReference type="ARBA" id="ARBA00022475"/>
    </source>
</evidence>
<evidence type="ECO:0000256" key="5">
    <source>
        <dbReference type="ARBA" id="ARBA00023136"/>
    </source>
</evidence>
<feature type="transmembrane region" description="Helical" evidence="6">
    <location>
        <begin position="54"/>
        <end position="78"/>
    </location>
</feature>
<comment type="caution">
    <text evidence="7">The sequence shown here is derived from an EMBL/GenBank/DDBJ whole genome shotgun (WGS) entry which is preliminary data.</text>
</comment>
<feature type="transmembrane region" description="Helical" evidence="6">
    <location>
        <begin position="324"/>
        <end position="348"/>
    </location>
</feature>
<keyword evidence="8" id="KW-1185">Reference proteome</keyword>
<proteinExistence type="inferred from homology"/>
<organism evidence="7 8">
    <name type="scientific">Lucilia cuprina</name>
    <name type="common">Green bottle fly</name>
    <name type="synonym">Australian sheep blowfly</name>
    <dbReference type="NCBI Taxonomy" id="7375"/>
    <lineage>
        <taxon>Eukaryota</taxon>
        <taxon>Metazoa</taxon>
        <taxon>Ecdysozoa</taxon>
        <taxon>Arthropoda</taxon>
        <taxon>Hexapoda</taxon>
        <taxon>Insecta</taxon>
        <taxon>Pterygota</taxon>
        <taxon>Neoptera</taxon>
        <taxon>Endopterygota</taxon>
        <taxon>Diptera</taxon>
        <taxon>Brachycera</taxon>
        <taxon>Muscomorpha</taxon>
        <taxon>Oestroidea</taxon>
        <taxon>Calliphoridae</taxon>
        <taxon>Luciliinae</taxon>
        <taxon>Lucilia</taxon>
    </lineage>
</organism>
<keyword evidence="6" id="KW-0807">Transducer</keyword>
<keyword evidence="3 6" id="KW-0812">Transmembrane</keyword>
<keyword evidence="5 6" id="KW-0472">Membrane</keyword>
<keyword evidence="2 6" id="KW-1003">Cell membrane</keyword>
<sequence length="476" mass="55529">MEHYILLHHAALISYINKCFYLLNRQLENGTNLPTNISAIYFQLIKLLQHLNSFISPLAFCMQIHFLITISIAAVSTVKVILSTNSKEDIFQLSLAGNFYILLIIHMFAYYTICNQVICTTAKTKDVLQLYQGKSNHKEIDNICLSHSITQISANIFGFFKIDLSFLFQIVSQIFLYTLILVQIGLQNVNIITRNARDIVLKKWLKEVLIQQTFNRENLKCSKNIRKLWLFNAGLLIPHIVNMYYYFGDFFPTRDLWTNIEVYFICTQLSTEHYILLHHSALLNYLNECFSLLNFQLAYVPDLPRNISSIYFQHVKLLEQLNRIYSPLAFCIQIHFLITVSIVSHTAVNVIHHAHNYSDIFELSLVGNFYILLIIHMFGYFIICHQVFRNSRQTREILQQYEGNKHNQELEEFVLQCALVPTDVKVYDSIMDLKFLFAMTAAIFSYMILLIQAYMQATMLDESIKLENDKLLTGKN</sequence>
<dbReference type="GO" id="GO:0005886">
    <property type="term" value="C:plasma membrane"/>
    <property type="evidence" value="ECO:0007669"/>
    <property type="project" value="UniProtKB-SubCell"/>
</dbReference>
<feature type="transmembrane region" description="Helical" evidence="6">
    <location>
        <begin position="90"/>
        <end position="113"/>
    </location>
</feature>
<dbReference type="Proteomes" id="UP000037069">
    <property type="component" value="Unassembled WGS sequence"/>
</dbReference>